<keyword evidence="1" id="KW-0805">Transcription regulation</keyword>
<sequence length="211" mass="23421">MNMPTIQKRRGRPPKEGRSREETQQALLRAGTEAMTSHGFTASGLDQILKSVGVPKGSFYYYFSSKEAWGMAVLEWYDAFFRRMLEKHLNNTARPPLSRLADFVDHACAGMAKYQFTRGCLVGNLGQEGPLLSADFCARLEAVLQGWQALVEQTLQAARDDGTLAPGADCAQLAAFFWIGWEGAVLRARLTRSEDPMRLFLAGFLAGLPRI</sequence>
<keyword evidence="2 4" id="KW-0238">DNA-binding</keyword>
<dbReference type="GO" id="GO:0003677">
    <property type="term" value="F:DNA binding"/>
    <property type="evidence" value="ECO:0007669"/>
    <property type="project" value="UniProtKB-UniRule"/>
</dbReference>
<dbReference type="Proteomes" id="UP000078225">
    <property type="component" value="Unassembled WGS sequence"/>
</dbReference>
<dbReference type="InterPro" id="IPR009057">
    <property type="entry name" value="Homeodomain-like_sf"/>
</dbReference>
<evidence type="ECO:0000256" key="4">
    <source>
        <dbReference type="PROSITE-ProRule" id="PRU00335"/>
    </source>
</evidence>
<proteinExistence type="predicted"/>
<dbReference type="SUPFAM" id="SSF46689">
    <property type="entry name" value="Homeodomain-like"/>
    <property type="match status" value="1"/>
</dbReference>
<feature type="compositionally biased region" description="Basic and acidic residues" evidence="5">
    <location>
        <begin position="13"/>
        <end position="22"/>
    </location>
</feature>
<reference evidence="8" key="1">
    <citation type="submission" date="2016-05" db="EMBL/GenBank/DDBJ databases">
        <authorList>
            <person name="Behera P."/>
            <person name="Vaishampayan P."/>
            <person name="Singh N."/>
            <person name="Raina V."/>
            <person name="Suar M."/>
            <person name="Pattnaik A."/>
            <person name="Rastogi G."/>
        </authorList>
    </citation>
    <scope>NUCLEOTIDE SEQUENCE [LARGE SCALE GENOMIC DNA]</scope>
    <source>
        <strain evidence="8">MP23</strain>
    </source>
</reference>
<dbReference type="OrthoDB" id="4541465at2"/>
<dbReference type="Pfam" id="PF00440">
    <property type="entry name" value="TetR_N"/>
    <property type="match status" value="1"/>
</dbReference>
<accession>A0A1B7L1R4</accession>
<feature type="region of interest" description="Disordered" evidence="5">
    <location>
        <begin position="1"/>
        <end position="22"/>
    </location>
</feature>
<gene>
    <name evidence="7" type="ORF">A9B99_10840</name>
</gene>
<evidence type="ECO:0000256" key="2">
    <source>
        <dbReference type="ARBA" id="ARBA00023125"/>
    </source>
</evidence>
<dbReference type="PROSITE" id="PS50977">
    <property type="entry name" value="HTH_TETR_2"/>
    <property type="match status" value="1"/>
</dbReference>
<dbReference type="InterPro" id="IPR011075">
    <property type="entry name" value="TetR_C"/>
</dbReference>
<evidence type="ECO:0000256" key="1">
    <source>
        <dbReference type="ARBA" id="ARBA00023015"/>
    </source>
</evidence>
<dbReference type="InterPro" id="IPR001647">
    <property type="entry name" value="HTH_TetR"/>
</dbReference>
<dbReference type="PRINTS" id="PR00455">
    <property type="entry name" value="HTHTETR"/>
</dbReference>
<dbReference type="Pfam" id="PF16925">
    <property type="entry name" value="TetR_C_13"/>
    <property type="match status" value="1"/>
</dbReference>
<dbReference type="PANTHER" id="PTHR47506">
    <property type="entry name" value="TRANSCRIPTIONAL REGULATORY PROTEIN"/>
    <property type="match status" value="1"/>
</dbReference>
<dbReference type="PANTHER" id="PTHR47506:SF6">
    <property type="entry name" value="HTH-TYPE TRANSCRIPTIONAL REPRESSOR NEMR"/>
    <property type="match status" value="1"/>
</dbReference>
<dbReference type="AlphaFoldDB" id="A0A1B7L1R4"/>
<name>A0A1B7L1R4_9ENTR</name>
<keyword evidence="8" id="KW-1185">Reference proteome</keyword>
<dbReference type="SUPFAM" id="SSF48498">
    <property type="entry name" value="Tetracyclin repressor-like, C-terminal domain"/>
    <property type="match status" value="1"/>
</dbReference>
<protein>
    <submittedName>
        <fullName evidence="7">TetR family transcriptional regulator</fullName>
    </submittedName>
</protein>
<evidence type="ECO:0000313" key="8">
    <source>
        <dbReference type="Proteomes" id="UP000078225"/>
    </source>
</evidence>
<evidence type="ECO:0000256" key="3">
    <source>
        <dbReference type="ARBA" id="ARBA00023163"/>
    </source>
</evidence>
<evidence type="ECO:0000313" key="7">
    <source>
        <dbReference type="EMBL" id="OAT76263.1"/>
    </source>
</evidence>
<dbReference type="InterPro" id="IPR036271">
    <property type="entry name" value="Tet_transcr_reg_TetR-rel_C_sf"/>
</dbReference>
<evidence type="ECO:0000256" key="5">
    <source>
        <dbReference type="SAM" id="MobiDB-lite"/>
    </source>
</evidence>
<evidence type="ECO:0000259" key="6">
    <source>
        <dbReference type="PROSITE" id="PS50977"/>
    </source>
</evidence>
<feature type="domain" description="HTH tetR-type" evidence="6">
    <location>
        <begin position="21"/>
        <end position="81"/>
    </location>
</feature>
<keyword evidence="3" id="KW-0804">Transcription</keyword>
<dbReference type="EMBL" id="LYRP01000033">
    <property type="protein sequence ID" value="OAT76263.1"/>
    <property type="molecule type" value="Genomic_DNA"/>
</dbReference>
<organism evidence="7 8">
    <name type="scientific">Mangrovibacter phragmitis</name>
    <dbReference type="NCBI Taxonomy" id="1691903"/>
    <lineage>
        <taxon>Bacteria</taxon>
        <taxon>Pseudomonadati</taxon>
        <taxon>Pseudomonadota</taxon>
        <taxon>Gammaproteobacteria</taxon>
        <taxon>Enterobacterales</taxon>
        <taxon>Enterobacteriaceae</taxon>
        <taxon>Mangrovibacter</taxon>
    </lineage>
</organism>
<dbReference type="STRING" id="1691903.A9B99_10840"/>
<comment type="caution">
    <text evidence="7">The sequence shown here is derived from an EMBL/GenBank/DDBJ whole genome shotgun (WGS) entry which is preliminary data.</text>
</comment>
<dbReference type="Gene3D" id="1.10.357.10">
    <property type="entry name" value="Tetracycline Repressor, domain 2"/>
    <property type="match status" value="1"/>
</dbReference>
<feature type="DNA-binding region" description="H-T-H motif" evidence="4">
    <location>
        <begin position="44"/>
        <end position="63"/>
    </location>
</feature>